<dbReference type="InterPro" id="IPR002125">
    <property type="entry name" value="CMP_dCMP_dom"/>
</dbReference>
<organism evidence="15 16">
    <name type="scientific">Turneriella parva (strain ATCC BAA-1111 / DSM 21527 / NCTC 11395 / H)</name>
    <name type="common">Leptospira parva</name>
    <dbReference type="NCBI Taxonomy" id="869212"/>
    <lineage>
        <taxon>Bacteria</taxon>
        <taxon>Pseudomonadati</taxon>
        <taxon>Spirochaetota</taxon>
        <taxon>Spirochaetia</taxon>
        <taxon>Leptospirales</taxon>
        <taxon>Leptospiraceae</taxon>
        <taxon>Turneriella</taxon>
    </lineage>
</organism>
<feature type="binding site" evidence="12">
    <location>
        <position position="208"/>
    </location>
    <ligand>
        <name>NADP(+)</name>
        <dbReference type="ChEBI" id="CHEBI:58349"/>
    </ligand>
</feature>
<dbReference type="EC" id="3.5.4.26" evidence="10"/>
<dbReference type="InterPro" id="IPR016193">
    <property type="entry name" value="Cytidine_deaminase-like"/>
</dbReference>
<evidence type="ECO:0000256" key="12">
    <source>
        <dbReference type="PIRSR" id="PIRSR006769-2"/>
    </source>
</evidence>
<keyword evidence="9" id="KW-0511">Multifunctional enzyme</keyword>
<comment type="catalytic activity">
    <reaction evidence="10">
        <text>2,5-diamino-6-hydroxy-4-(5-phosphoribosylamino)-pyrimidine + H2O + H(+) = 5-amino-6-(5-phospho-D-ribosylamino)uracil + NH4(+)</text>
        <dbReference type="Rhea" id="RHEA:21868"/>
        <dbReference type="ChEBI" id="CHEBI:15377"/>
        <dbReference type="ChEBI" id="CHEBI:15378"/>
        <dbReference type="ChEBI" id="CHEBI:28938"/>
        <dbReference type="ChEBI" id="CHEBI:58453"/>
        <dbReference type="ChEBI" id="CHEBI:58614"/>
        <dbReference type="EC" id="3.5.4.26"/>
    </reaction>
</comment>
<reference evidence="15 16" key="1">
    <citation type="submission" date="2012-06" db="EMBL/GenBank/DDBJ databases">
        <title>The complete chromosome of genome of Turneriella parva DSM 21527.</title>
        <authorList>
            <consortium name="US DOE Joint Genome Institute (JGI-PGF)"/>
            <person name="Lucas S."/>
            <person name="Han J."/>
            <person name="Lapidus A."/>
            <person name="Bruce D."/>
            <person name="Goodwin L."/>
            <person name="Pitluck S."/>
            <person name="Peters L."/>
            <person name="Kyrpides N."/>
            <person name="Mavromatis K."/>
            <person name="Ivanova N."/>
            <person name="Mikhailova N."/>
            <person name="Chertkov O."/>
            <person name="Detter J.C."/>
            <person name="Tapia R."/>
            <person name="Han C."/>
            <person name="Land M."/>
            <person name="Hauser L."/>
            <person name="Markowitz V."/>
            <person name="Cheng J.-F."/>
            <person name="Hugenholtz P."/>
            <person name="Woyke T."/>
            <person name="Wu D."/>
            <person name="Gronow S."/>
            <person name="Wellnitz S."/>
            <person name="Brambilla E."/>
            <person name="Klenk H.-P."/>
            <person name="Eisen J.A."/>
        </authorList>
    </citation>
    <scope>NUCLEOTIDE SEQUENCE [LARGE SCALE GENOMIC DNA]</scope>
    <source>
        <strain evidence="16">ATCC BAA-1111 / DSM 21527 / NCTC 11395 / H</strain>
    </source>
</reference>
<evidence type="ECO:0000256" key="2">
    <source>
        <dbReference type="ARBA" id="ARBA00004882"/>
    </source>
</evidence>
<evidence type="ECO:0000256" key="13">
    <source>
        <dbReference type="PIRSR" id="PIRSR006769-3"/>
    </source>
</evidence>
<evidence type="ECO:0000256" key="3">
    <source>
        <dbReference type="ARBA" id="ARBA00004910"/>
    </source>
</evidence>
<dbReference type="Gene3D" id="3.40.140.10">
    <property type="entry name" value="Cytidine Deaminase, domain 2"/>
    <property type="match status" value="1"/>
</dbReference>
<comment type="similarity">
    <text evidence="4 10">In the N-terminal section; belongs to the cytidine and deoxycytidylate deaminase family.</text>
</comment>
<dbReference type="Proteomes" id="UP000006048">
    <property type="component" value="Chromosome"/>
</dbReference>
<dbReference type="GO" id="GO:0008270">
    <property type="term" value="F:zinc ion binding"/>
    <property type="evidence" value="ECO:0007669"/>
    <property type="project" value="InterPro"/>
</dbReference>
<dbReference type="SUPFAM" id="SSF53927">
    <property type="entry name" value="Cytidine deaminase-like"/>
    <property type="match status" value="1"/>
</dbReference>
<protein>
    <recommendedName>
        <fullName evidence="10">Riboflavin biosynthesis protein RibD</fullName>
    </recommendedName>
    <domain>
        <recommendedName>
            <fullName evidence="10">Diaminohydroxyphosphoribosylaminopyrimidine deaminase</fullName>
            <shortName evidence="10">DRAP deaminase</shortName>
            <ecNumber evidence="10">3.5.4.26</ecNumber>
        </recommendedName>
        <alternativeName>
            <fullName evidence="10">Riboflavin-specific deaminase</fullName>
        </alternativeName>
    </domain>
    <domain>
        <recommendedName>
            <fullName evidence="10">5-amino-6-(5-phosphoribosylamino)uracil reductase</fullName>
            <ecNumber evidence="10">1.1.1.193</ecNumber>
        </recommendedName>
        <alternativeName>
            <fullName evidence="10">HTP reductase</fullName>
        </alternativeName>
    </domain>
</protein>
<dbReference type="KEGG" id="tpx:Turpa_1415"/>
<dbReference type="CDD" id="cd01284">
    <property type="entry name" value="Riboflavin_deaminase-reductase"/>
    <property type="match status" value="1"/>
</dbReference>
<evidence type="ECO:0000256" key="9">
    <source>
        <dbReference type="ARBA" id="ARBA00023268"/>
    </source>
</evidence>
<dbReference type="Pfam" id="PF01872">
    <property type="entry name" value="RibD_C"/>
    <property type="match status" value="1"/>
</dbReference>
<dbReference type="GO" id="GO:0009231">
    <property type="term" value="P:riboflavin biosynthetic process"/>
    <property type="evidence" value="ECO:0007669"/>
    <property type="project" value="UniProtKB-UniPathway"/>
</dbReference>
<comment type="similarity">
    <text evidence="5 10">In the C-terminal section; belongs to the HTP reductase family.</text>
</comment>
<feature type="binding site" evidence="13">
    <location>
        <position position="80"/>
    </location>
    <ligand>
        <name>Zn(2+)</name>
        <dbReference type="ChEBI" id="CHEBI:29105"/>
        <note>catalytic</note>
    </ligand>
</feature>
<evidence type="ECO:0000256" key="5">
    <source>
        <dbReference type="ARBA" id="ARBA00007417"/>
    </source>
</evidence>
<feature type="active site" description="Proton donor" evidence="11">
    <location>
        <position position="56"/>
    </location>
</feature>
<keyword evidence="16" id="KW-1185">Reference proteome</keyword>
<dbReference type="Pfam" id="PF00383">
    <property type="entry name" value="dCMP_cyt_deam_1"/>
    <property type="match status" value="1"/>
</dbReference>
<feature type="binding site" evidence="12">
    <location>
        <position position="212"/>
    </location>
    <ligand>
        <name>substrate</name>
    </ligand>
</feature>
<dbReference type="PIRSF" id="PIRSF006769">
    <property type="entry name" value="RibD"/>
    <property type="match status" value="1"/>
</dbReference>
<comment type="function">
    <text evidence="1 10">Converts 2,5-diamino-6-(ribosylamino)-4(3h)-pyrimidinone 5'-phosphate into 5-amino-6-(ribosylamino)-2,4(1h,3h)-pyrimidinedione 5'-phosphate.</text>
</comment>
<comment type="catalytic activity">
    <reaction evidence="10">
        <text>5-amino-6-(5-phospho-D-ribitylamino)uracil + NADP(+) = 5-amino-6-(5-phospho-D-ribosylamino)uracil + NADPH + H(+)</text>
        <dbReference type="Rhea" id="RHEA:17845"/>
        <dbReference type="ChEBI" id="CHEBI:15378"/>
        <dbReference type="ChEBI" id="CHEBI:57783"/>
        <dbReference type="ChEBI" id="CHEBI:58349"/>
        <dbReference type="ChEBI" id="CHEBI:58421"/>
        <dbReference type="ChEBI" id="CHEBI:58453"/>
        <dbReference type="EC" id="1.1.1.193"/>
    </reaction>
</comment>
<evidence type="ECO:0000256" key="7">
    <source>
        <dbReference type="ARBA" id="ARBA00022723"/>
    </source>
</evidence>
<keyword evidence="6 10" id="KW-0686">Riboflavin biosynthesis</keyword>
<evidence type="ECO:0000256" key="11">
    <source>
        <dbReference type="PIRSR" id="PIRSR006769-1"/>
    </source>
</evidence>
<evidence type="ECO:0000256" key="6">
    <source>
        <dbReference type="ARBA" id="ARBA00022619"/>
    </source>
</evidence>
<keyword evidence="10 15" id="KW-0378">Hydrolase</keyword>
<name>I4B456_TURPD</name>
<keyword evidence="10 12" id="KW-0521">NADP</keyword>
<gene>
    <name evidence="15" type="ordered locus">Turpa_1415</name>
</gene>
<dbReference type="STRING" id="869212.Turpa_1415"/>
<dbReference type="PROSITE" id="PS51747">
    <property type="entry name" value="CYT_DCMP_DEAMINASES_2"/>
    <property type="match status" value="1"/>
</dbReference>
<evidence type="ECO:0000256" key="1">
    <source>
        <dbReference type="ARBA" id="ARBA00002151"/>
    </source>
</evidence>
<dbReference type="PANTHER" id="PTHR11079">
    <property type="entry name" value="CYTOSINE DEAMINASE FAMILY MEMBER"/>
    <property type="match status" value="1"/>
</dbReference>
<comment type="pathway">
    <text evidence="3 10">Cofactor biosynthesis; riboflavin biosynthesis; 5-amino-6-(D-ribitylamino)uracil from GTP: step 3/4.</text>
</comment>
<dbReference type="PROSITE" id="PS00903">
    <property type="entry name" value="CYT_DCMP_DEAMINASES_1"/>
    <property type="match status" value="1"/>
</dbReference>
<feature type="binding site" evidence="12">
    <location>
        <position position="215"/>
    </location>
    <ligand>
        <name>substrate</name>
    </ligand>
</feature>
<dbReference type="EMBL" id="CP002959">
    <property type="protein sequence ID" value="AFM12063.1"/>
    <property type="molecule type" value="Genomic_DNA"/>
</dbReference>
<dbReference type="InterPro" id="IPR024072">
    <property type="entry name" value="DHFR-like_dom_sf"/>
</dbReference>
<accession>I4B456</accession>
<dbReference type="NCBIfam" id="TIGR00326">
    <property type="entry name" value="eubact_ribD"/>
    <property type="match status" value="1"/>
</dbReference>
<dbReference type="UniPathway" id="UPA00275">
    <property type="reaction ID" value="UER00401"/>
</dbReference>
<feature type="domain" description="CMP/dCMP-type deaminase" evidence="14">
    <location>
        <begin position="4"/>
        <end position="127"/>
    </location>
</feature>
<evidence type="ECO:0000259" key="14">
    <source>
        <dbReference type="PROSITE" id="PS51747"/>
    </source>
</evidence>
<keyword evidence="10" id="KW-0560">Oxidoreductase</keyword>
<feature type="binding site" evidence="12">
    <location>
        <position position="162"/>
    </location>
    <ligand>
        <name>NADP(+)</name>
        <dbReference type="ChEBI" id="CHEBI:58349"/>
    </ligand>
</feature>
<dbReference type="InterPro" id="IPR002734">
    <property type="entry name" value="RibDG_C"/>
</dbReference>
<evidence type="ECO:0000256" key="8">
    <source>
        <dbReference type="ARBA" id="ARBA00022833"/>
    </source>
</evidence>
<evidence type="ECO:0000256" key="4">
    <source>
        <dbReference type="ARBA" id="ARBA00005259"/>
    </source>
</evidence>
<dbReference type="OrthoDB" id="9800865at2"/>
<dbReference type="InterPro" id="IPR016192">
    <property type="entry name" value="APOBEC/CMP_deaminase_Zn-bd"/>
</dbReference>
<feature type="binding site" evidence="13">
    <location>
        <position position="54"/>
    </location>
    <ligand>
        <name>Zn(2+)</name>
        <dbReference type="ChEBI" id="CHEBI:29105"/>
        <note>catalytic</note>
    </ligand>
</feature>
<dbReference type="HOGENOM" id="CLU_036590_1_0_12"/>
<feature type="binding site" evidence="12">
    <location>
        <position position="176"/>
    </location>
    <ligand>
        <name>substrate</name>
    </ligand>
</feature>
<comment type="pathway">
    <text evidence="2 10">Cofactor biosynthesis; riboflavin biosynthesis; 5-amino-6-(D-ribitylamino)uracil from GTP: step 2/4.</text>
</comment>
<keyword evidence="8 10" id="KW-0862">Zinc</keyword>
<dbReference type="SUPFAM" id="SSF53597">
    <property type="entry name" value="Dihydrofolate reductase-like"/>
    <property type="match status" value="1"/>
</dbReference>
<dbReference type="EC" id="1.1.1.193" evidence="10"/>
<comment type="cofactor">
    <cofactor evidence="10 13">
        <name>Zn(2+)</name>
        <dbReference type="ChEBI" id="CHEBI:29105"/>
    </cofactor>
    <text evidence="10 13">Binds 1 zinc ion.</text>
</comment>
<dbReference type="AlphaFoldDB" id="I4B456"/>
<evidence type="ECO:0000313" key="16">
    <source>
        <dbReference type="Proteomes" id="UP000006048"/>
    </source>
</evidence>
<dbReference type="GO" id="GO:0008835">
    <property type="term" value="F:diaminohydroxyphosphoribosylaminopyrimidine deaminase activity"/>
    <property type="evidence" value="ECO:0007669"/>
    <property type="project" value="UniProtKB-EC"/>
</dbReference>
<keyword evidence="7 10" id="KW-0479">Metal-binding</keyword>
<evidence type="ECO:0000256" key="10">
    <source>
        <dbReference type="PIRNR" id="PIRNR006769"/>
    </source>
</evidence>
<dbReference type="RefSeq" id="WP_014802577.1">
    <property type="nucleotide sequence ID" value="NC_018020.1"/>
</dbReference>
<dbReference type="Gene3D" id="3.40.430.10">
    <property type="entry name" value="Dihydrofolate Reductase, subunit A"/>
    <property type="match status" value="1"/>
</dbReference>
<dbReference type="PANTHER" id="PTHR11079:SF162">
    <property type="entry name" value="RIBOFLAVIN BIOSYNTHESIS PROTEIN PYRD, CHLOROPLASTIC"/>
    <property type="match status" value="1"/>
</dbReference>
<sequence>MTTTSDLHFMHLAYAEALKAVGNSDPNPAVGAVVVSPAGEIVSTGYTRRAGYAHAERAALEAVASVDLGECSLYVTLEPCCHFGRTPPCTTAVLDRRIRRVVIGERDYAAEVKGESVALLQAAGLEVSVLPETLFGREKWFTTAPFFDMRKSGMPHVILKWAQTADGSLAPIQGSSGPISGEQAAFATAAMRSLFKLTVATPGVVQIDLPRLTVRLGDGNPSGFSASGLSPFFEELMLYQNSVNSELQLNAASETAKAPARAFMVAQDDDETSAKVKALQSSLAGTSKILPVNRHALKSNFAESLKATLRQLAADGYNSVLIEAGPQFSELLIAQGLVDAVAVYHSKIRSDAMLWSKPGRGNAMSRALAATVAMPHLEGFQLLEHASWPADEFFFFIKNA</sequence>
<proteinExistence type="inferred from homology"/>
<dbReference type="GO" id="GO:0008703">
    <property type="term" value="F:5-amino-6-(5-phosphoribosylamino)uracil reductase activity"/>
    <property type="evidence" value="ECO:0007669"/>
    <property type="project" value="UniProtKB-EC"/>
</dbReference>
<feature type="binding site" evidence="13">
    <location>
        <position position="89"/>
    </location>
    <ligand>
        <name>Zn(2+)</name>
        <dbReference type="ChEBI" id="CHEBI:29105"/>
        <note>catalytic</note>
    </ligand>
</feature>
<dbReference type="InterPro" id="IPR004794">
    <property type="entry name" value="Eubact_RibD"/>
</dbReference>
<dbReference type="PATRIC" id="fig|869212.3.peg.1403"/>
<evidence type="ECO:0000313" key="15">
    <source>
        <dbReference type="EMBL" id="AFM12063.1"/>
    </source>
</evidence>
<feature type="binding site" evidence="12">
    <location>
        <position position="192"/>
    </location>
    <ligand>
        <name>substrate</name>
    </ligand>
</feature>